<proteinExistence type="predicted"/>
<dbReference type="AlphaFoldDB" id="A0A4C1YFE4"/>
<evidence type="ECO:0000313" key="3">
    <source>
        <dbReference type="Proteomes" id="UP000299102"/>
    </source>
</evidence>
<evidence type="ECO:0000313" key="2">
    <source>
        <dbReference type="EMBL" id="GBP74866.1"/>
    </source>
</evidence>
<protein>
    <submittedName>
        <fullName evidence="2">Uncharacterized protein</fullName>
    </submittedName>
</protein>
<dbReference type="Proteomes" id="UP000299102">
    <property type="component" value="Unassembled WGS sequence"/>
</dbReference>
<organism evidence="2 3">
    <name type="scientific">Eumeta variegata</name>
    <name type="common">Bagworm moth</name>
    <name type="synonym">Eumeta japonica</name>
    <dbReference type="NCBI Taxonomy" id="151549"/>
    <lineage>
        <taxon>Eukaryota</taxon>
        <taxon>Metazoa</taxon>
        <taxon>Ecdysozoa</taxon>
        <taxon>Arthropoda</taxon>
        <taxon>Hexapoda</taxon>
        <taxon>Insecta</taxon>
        <taxon>Pterygota</taxon>
        <taxon>Neoptera</taxon>
        <taxon>Endopterygota</taxon>
        <taxon>Lepidoptera</taxon>
        <taxon>Glossata</taxon>
        <taxon>Ditrysia</taxon>
        <taxon>Tineoidea</taxon>
        <taxon>Psychidae</taxon>
        <taxon>Oiketicinae</taxon>
        <taxon>Eumeta</taxon>
    </lineage>
</organism>
<feature type="region of interest" description="Disordered" evidence="1">
    <location>
        <begin position="1"/>
        <end position="25"/>
    </location>
</feature>
<accession>A0A4C1YFE4</accession>
<evidence type="ECO:0000256" key="1">
    <source>
        <dbReference type="SAM" id="MobiDB-lite"/>
    </source>
</evidence>
<dbReference type="EMBL" id="BGZK01001226">
    <property type="protein sequence ID" value="GBP74866.1"/>
    <property type="molecule type" value="Genomic_DNA"/>
</dbReference>
<feature type="compositionally biased region" description="Basic and acidic residues" evidence="1">
    <location>
        <begin position="1"/>
        <end position="19"/>
    </location>
</feature>
<keyword evidence="3" id="KW-1185">Reference proteome</keyword>
<reference evidence="2 3" key="1">
    <citation type="journal article" date="2019" name="Commun. Biol.">
        <title>The bagworm genome reveals a unique fibroin gene that provides high tensile strength.</title>
        <authorList>
            <person name="Kono N."/>
            <person name="Nakamura H."/>
            <person name="Ohtoshi R."/>
            <person name="Tomita M."/>
            <person name="Numata K."/>
            <person name="Arakawa K."/>
        </authorList>
    </citation>
    <scope>NUCLEOTIDE SEQUENCE [LARGE SCALE GENOMIC DNA]</scope>
</reference>
<name>A0A4C1YFE4_EUMVA</name>
<gene>
    <name evidence="2" type="ORF">EVAR_99691_1</name>
</gene>
<sequence>MDHKSNPVERTTRQEEEGKTLNPLGRRSQKISCLRLVPHSTGPTELGIFGGGLYSNRDFLLTARDVASPAARGRVQTSARVPGGGECERDGNKRALSVALSARGAQRGPLAVRVRMFRALRRGAPSGRACDRAHACSLAEHLLGLGVLEYACKYASKRKTWTFKALQSGVKRPYDDSSGTTVKLKPERRATSYVFRDIVPIPPNDTSSNERKLLERIKILKQKLVARSKIIKRERAKNKRSMERIMELKLIFREMRKFLKRNKFDIVACNHERGLIPEARYSSTVPVGDCYRPSSPHRCNVRD</sequence>
<comment type="caution">
    <text evidence="2">The sequence shown here is derived from an EMBL/GenBank/DDBJ whole genome shotgun (WGS) entry which is preliminary data.</text>
</comment>